<comment type="caution">
    <text evidence="1">The sequence shown here is derived from an EMBL/GenBank/DDBJ whole genome shotgun (WGS) entry which is preliminary data.</text>
</comment>
<evidence type="ECO:0000313" key="2">
    <source>
        <dbReference type="Proteomes" id="UP000886885"/>
    </source>
</evidence>
<keyword evidence="2" id="KW-1185">Reference proteome</keyword>
<protein>
    <submittedName>
        <fullName evidence="1">Uncharacterized protein</fullName>
    </submittedName>
</protein>
<dbReference type="Proteomes" id="UP000886885">
    <property type="component" value="Chromosome 12A"/>
</dbReference>
<reference evidence="1" key="1">
    <citation type="journal article" date="2020" name="bioRxiv">
        <title>Hybrid origin of Populus tomentosa Carr. identified through genome sequencing and phylogenomic analysis.</title>
        <authorList>
            <person name="An X."/>
            <person name="Gao K."/>
            <person name="Chen Z."/>
            <person name="Li J."/>
            <person name="Yang X."/>
            <person name="Yang X."/>
            <person name="Zhou J."/>
            <person name="Guo T."/>
            <person name="Zhao T."/>
            <person name="Huang S."/>
            <person name="Miao D."/>
            <person name="Khan W.U."/>
            <person name="Rao P."/>
            <person name="Ye M."/>
            <person name="Lei B."/>
            <person name="Liao W."/>
            <person name="Wang J."/>
            <person name="Ji L."/>
            <person name="Li Y."/>
            <person name="Guo B."/>
            <person name="Mustafa N.S."/>
            <person name="Li S."/>
            <person name="Yun Q."/>
            <person name="Keller S.R."/>
            <person name="Mao J."/>
            <person name="Zhang R."/>
            <person name="Strauss S.H."/>
        </authorList>
    </citation>
    <scope>NUCLEOTIDE SEQUENCE</scope>
    <source>
        <strain evidence="1">GM15</strain>
        <tissue evidence="1">Leaf</tissue>
    </source>
</reference>
<proteinExistence type="predicted"/>
<dbReference type="EMBL" id="JAAWWB010000023">
    <property type="protein sequence ID" value="KAG6754246.1"/>
    <property type="molecule type" value="Genomic_DNA"/>
</dbReference>
<organism evidence="1 2">
    <name type="scientific">Populus tomentosa</name>
    <name type="common">Chinese white poplar</name>
    <dbReference type="NCBI Taxonomy" id="118781"/>
    <lineage>
        <taxon>Eukaryota</taxon>
        <taxon>Viridiplantae</taxon>
        <taxon>Streptophyta</taxon>
        <taxon>Embryophyta</taxon>
        <taxon>Tracheophyta</taxon>
        <taxon>Spermatophyta</taxon>
        <taxon>Magnoliopsida</taxon>
        <taxon>eudicotyledons</taxon>
        <taxon>Gunneridae</taxon>
        <taxon>Pentapetalae</taxon>
        <taxon>rosids</taxon>
        <taxon>fabids</taxon>
        <taxon>Malpighiales</taxon>
        <taxon>Salicaceae</taxon>
        <taxon>Saliceae</taxon>
        <taxon>Populus</taxon>
    </lineage>
</organism>
<dbReference type="AlphaFoldDB" id="A0A8X7YP53"/>
<evidence type="ECO:0000313" key="1">
    <source>
        <dbReference type="EMBL" id="KAG6754246.1"/>
    </source>
</evidence>
<dbReference type="OrthoDB" id="1262810at2759"/>
<accession>A0A8X7YP53</accession>
<sequence length="107" mass="12410">MFSIGGEENPLAPMLDQAVYLTREENENPELNTVSEIAITTETNFRTRKSMDAESYTLRLSMAENSTDELDRECSYYVWIQKFAVKQENKVEKRMEVEDLGNHFGFS</sequence>
<gene>
    <name evidence="1" type="ORF">POTOM_042267</name>
</gene>
<name>A0A8X7YP53_POPTO</name>